<feature type="chain" id="PRO_5002046796" description="Secreted protein" evidence="1">
    <location>
        <begin position="29"/>
        <end position="76"/>
    </location>
</feature>
<accession>A0A0A9E6U9</accession>
<evidence type="ECO:0000313" key="2">
    <source>
        <dbReference type="EMBL" id="JAD91687.1"/>
    </source>
</evidence>
<reference evidence="2" key="1">
    <citation type="submission" date="2014-09" db="EMBL/GenBank/DDBJ databases">
        <authorList>
            <person name="Magalhaes I.L.F."/>
            <person name="Oliveira U."/>
            <person name="Santos F.R."/>
            <person name="Vidigal T.H.D.A."/>
            <person name="Brescovit A.D."/>
            <person name="Santos A.J."/>
        </authorList>
    </citation>
    <scope>NUCLEOTIDE SEQUENCE</scope>
    <source>
        <tissue evidence="2">Shoot tissue taken approximately 20 cm above the soil surface</tissue>
    </source>
</reference>
<organism evidence="2">
    <name type="scientific">Arundo donax</name>
    <name type="common">Giant reed</name>
    <name type="synonym">Donax arundinaceus</name>
    <dbReference type="NCBI Taxonomy" id="35708"/>
    <lineage>
        <taxon>Eukaryota</taxon>
        <taxon>Viridiplantae</taxon>
        <taxon>Streptophyta</taxon>
        <taxon>Embryophyta</taxon>
        <taxon>Tracheophyta</taxon>
        <taxon>Spermatophyta</taxon>
        <taxon>Magnoliopsida</taxon>
        <taxon>Liliopsida</taxon>
        <taxon>Poales</taxon>
        <taxon>Poaceae</taxon>
        <taxon>PACMAD clade</taxon>
        <taxon>Arundinoideae</taxon>
        <taxon>Arundineae</taxon>
        <taxon>Arundo</taxon>
    </lineage>
</organism>
<reference evidence="2" key="2">
    <citation type="journal article" date="2015" name="Data Brief">
        <title>Shoot transcriptome of the giant reed, Arundo donax.</title>
        <authorList>
            <person name="Barrero R.A."/>
            <person name="Guerrero F.D."/>
            <person name="Moolhuijzen P."/>
            <person name="Goolsby J.A."/>
            <person name="Tidwell J."/>
            <person name="Bellgard S.E."/>
            <person name="Bellgard M.I."/>
        </authorList>
    </citation>
    <scope>NUCLEOTIDE SEQUENCE</scope>
    <source>
        <tissue evidence="2">Shoot tissue taken approximately 20 cm above the soil surface</tissue>
    </source>
</reference>
<name>A0A0A9E6U9_ARUDO</name>
<dbReference type="EMBL" id="GBRH01206208">
    <property type="protein sequence ID" value="JAD91687.1"/>
    <property type="molecule type" value="Transcribed_RNA"/>
</dbReference>
<evidence type="ECO:0000256" key="1">
    <source>
        <dbReference type="SAM" id="SignalP"/>
    </source>
</evidence>
<feature type="signal peptide" evidence="1">
    <location>
        <begin position="1"/>
        <end position="28"/>
    </location>
</feature>
<proteinExistence type="predicted"/>
<sequence length="76" mass="8103">MLSTCFIMAALCAMRIVVLLPMTKVSRASCTTLLDSDSIAELASSNNNIGAFFKTTLAMAIRCFCPGVRSTPLIPT</sequence>
<keyword evidence="1" id="KW-0732">Signal</keyword>
<evidence type="ECO:0008006" key="3">
    <source>
        <dbReference type="Google" id="ProtNLM"/>
    </source>
</evidence>
<dbReference type="AlphaFoldDB" id="A0A0A9E6U9"/>
<protein>
    <recommendedName>
        <fullName evidence="3">Secreted protein</fullName>
    </recommendedName>
</protein>